<gene>
    <name evidence="1" type="ORF">D7S89_00810</name>
</gene>
<evidence type="ECO:0000313" key="2">
    <source>
        <dbReference type="Proteomes" id="UP000280434"/>
    </source>
</evidence>
<dbReference type="Proteomes" id="UP000280434">
    <property type="component" value="Unassembled WGS sequence"/>
</dbReference>
<sequence>MRAEDVLPDNMQEREFRGQTVRKGTIAAFIANAQTIGNPAASEAERATATDDLIASVPSVRAIGVFDVFAIRDPRVQALIDASEAVPAAQG</sequence>
<evidence type="ECO:0000313" key="1">
    <source>
        <dbReference type="EMBL" id="RKP52127.1"/>
    </source>
</evidence>
<accession>A0A494XN73</accession>
<name>A0A494XN73_9BURK</name>
<comment type="caution">
    <text evidence="1">The sequence shown here is derived from an EMBL/GenBank/DDBJ whole genome shotgun (WGS) entry which is preliminary data.</text>
</comment>
<dbReference type="OrthoDB" id="1453999at2"/>
<keyword evidence="2" id="KW-1185">Reference proteome</keyword>
<organism evidence="1 2">
    <name type="scientific">Trinickia fusca</name>
    <dbReference type="NCBI Taxonomy" id="2419777"/>
    <lineage>
        <taxon>Bacteria</taxon>
        <taxon>Pseudomonadati</taxon>
        <taxon>Pseudomonadota</taxon>
        <taxon>Betaproteobacteria</taxon>
        <taxon>Burkholderiales</taxon>
        <taxon>Burkholderiaceae</taxon>
        <taxon>Trinickia</taxon>
    </lineage>
</organism>
<dbReference type="RefSeq" id="WP_121274838.1">
    <property type="nucleotide sequence ID" value="NZ_RBZV01000001.1"/>
</dbReference>
<proteinExistence type="predicted"/>
<dbReference type="AlphaFoldDB" id="A0A494XN73"/>
<evidence type="ECO:0008006" key="3">
    <source>
        <dbReference type="Google" id="ProtNLM"/>
    </source>
</evidence>
<reference evidence="1 2" key="1">
    <citation type="submission" date="2018-10" db="EMBL/GenBank/DDBJ databases">
        <title>Paraburkholderia sp. 7MK8-2, isolated from soil.</title>
        <authorList>
            <person name="Gao Z.-H."/>
            <person name="Qiu L.-H."/>
        </authorList>
    </citation>
    <scope>NUCLEOTIDE SEQUENCE [LARGE SCALE GENOMIC DNA]</scope>
    <source>
        <strain evidence="1 2">7MK8-2</strain>
    </source>
</reference>
<protein>
    <recommendedName>
        <fullName evidence="3">Preprotein translocase subunit SecD</fullName>
    </recommendedName>
</protein>
<dbReference type="EMBL" id="RBZV01000001">
    <property type="protein sequence ID" value="RKP52127.1"/>
    <property type="molecule type" value="Genomic_DNA"/>
</dbReference>